<reference evidence="1" key="1">
    <citation type="submission" date="2014-11" db="EMBL/GenBank/DDBJ databases">
        <authorList>
            <person name="Amaro Gonzalez C."/>
        </authorList>
    </citation>
    <scope>NUCLEOTIDE SEQUENCE</scope>
</reference>
<organism evidence="1">
    <name type="scientific">Anguilla anguilla</name>
    <name type="common">European freshwater eel</name>
    <name type="synonym">Muraena anguilla</name>
    <dbReference type="NCBI Taxonomy" id="7936"/>
    <lineage>
        <taxon>Eukaryota</taxon>
        <taxon>Metazoa</taxon>
        <taxon>Chordata</taxon>
        <taxon>Craniata</taxon>
        <taxon>Vertebrata</taxon>
        <taxon>Euteleostomi</taxon>
        <taxon>Actinopterygii</taxon>
        <taxon>Neopterygii</taxon>
        <taxon>Teleostei</taxon>
        <taxon>Anguilliformes</taxon>
        <taxon>Anguillidae</taxon>
        <taxon>Anguilla</taxon>
    </lineage>
</organism>
<name>A0A0E9UDW8_ANGAN</name>
<dbReference type="AlphaFoldDB" id="A0A0E9UDW8"/>
<reference evidence="1" key="2">
    <citation type="journal article" date="2015" name="Fish Shellfish Immunol.">
        <title>Early steps in the European eel (Anguilla anguilla)-Vibrio vulnificus interaction in the gills: Role of the RtxA13 toxin.</title>
        <authorList>
            <person name="Callol A."/>
            <person name="Pajuelo D."/>
            <person name="Ebbesson L."/>
            <person name="Teles M."/>
            <person name="MacKenzie S."/>
            <person name="Amaro C."/>
        </authorList>
    </citation>
    <scope>NUCLEOTIDE SEQUENCE</scope>
</reference>
<protein>
    <submittedName>
        <fullName evidence="1">Uncharacterized protein</fullName>
    </submittedName>
</protein>
<dbReference type="EMBL" id="GBXM01044610">
    <property type="protein sequence ID" value="JAH63967.1"/>
    <property type="molecule type" value="Transcribed_RNA"/>
</dbReference>
<accession>A0A0E9UDW8</accession>
<evidence type="ECO:0000313" key="1">
    <source>
        <dbReference type="EMBL" id="JAH63967.1"/>
    </source>
</evidence>
<proteinExistence type="predicted"/>
<sequence length="19" mass="2124">MLICLGSLPPSQTFVKNFK</sequence>